<gene>
    <name evidence="8" type="ORF">ONB1V03_LOCUS5341</name>
</gene>
<dbReference type="InterPro" id="IPR036812">
    <property type="entry name" value="NAD(P)_OxRdtase_dom_sf"/>
</dbReference>
<evidence type="ECO:0000256" key="2">
    <source>
        <dbReference type="ARBA" id="ARBA00022857"/>
    </source>
</evidence>
<dbReference type="InterPro" id="IPR018170">
    <property type="entry name" value="Aldo/ket_reductase_CS"/>
</dbReference>
<name>A0A7R9QHD5_9ACAR</name>
<evidence type="ECO:0000313" key="9">
    <source>
        <dbReference type="Proteomes" id="UP000728032"/>
    </source>
</evidence>
<dbReference type="SUPFAM" id="SSF51430">
    <property type="entry name" value="NAD(P)-linked oxidoreductase"/>
    <property type="match status" value="1"/>
</dbReference>
<dbReference type="OrthoDB" id="416253at2759"/>
<keyword evidence="9" id="KW-1185">Reference proteome</keyword>
<reference evidence="8" key="1">
    <citation type="submission" date="2020-11" db="EMBL/GenBank/DDBJ databases">
        <authorList>
            <person name="Tran Van P."/>
        </authorList>
    </citation>
    <scope>NUCLEOTIDE SEQUENCE</scope>
</reference>
<keyword evidence="2" id="KW-0521">NADP</keyword>
<evidence type="ECO:0000259" key="7">
    <source>
        <dbReference type="Pfam" id="PF00248"/>
    </source>
</evidence>
<feature type="binding site" evidence="5">
    <location>
        <position position="112"/>
    </location>
    <ligand>
        <name>substrate</name>
    </ligand>
</feature>
<feature type="domain" description="NADP-dependent oxidoreductase" evidence="7">
    <location>
        <begin position="18"/>
        <end position="292"/>
    </location>
</feature>
<dbReference type="GO" id="GO:0016491">
    <property type="term" value="F:oxidoreductase activity"/>
    <property type="evidence" value="ECO:0007669"/>
    <property type="project" value="UniProtKB-KW"/>
</dbReference>
<dbReference type="AlphaFoldDB" id="A0A7R9QHD5"/>
<dbReference type="PANTHER" id="PTHR11732">
    <property type="entry name" value="ALDO/KETO REDUCTASE"/>
    <property type="match status" value="1"/>
</dbReference>
<dbReference type="Gene3D" id="3.20.20.100">
    <property type="entry name" value="NADP-dependent oxidoreductase domain"/>
    <property type="match status" value="1"/>
</dbReference>
<evidence type="ECO:0000256" key="1">
    <source>
        <dbReference type="ARBA" id="ARBA00007905"/>
    </source>
</evidence>
<keyword evidence="3" id="KW-0560">Oxidoreductase</keyword>
<dbReference type="Pfam" id="PF00248">
    <property type="entry name" value="Aldo_ket_red"/>
    <property type="match status" value="1"/>
</dbReference>
<accession>A0A7R9QHD5</accession>
<dbReference type="EMBL" id="CAJPVJ010002120">
    <property type="protein sequence ID" value="CAG2165803.1"/>
    <property type="molecule type" value="Genomic_DNA"/>
</dbReference>
<dbReference type="PROSITE" id="PS00063">
    <property type="entry name" value="ALDOKETO_REDUCTASE_3"/>
    <property type="match status" value="1"/>
</dbReference>
<evidence type="ECO:0000256" key="5">
    <source>
        <dbReference type="PIRSR" id="PIRSR000097-2"/>
    </source>
</evidence>
<feature type="site" description="Lowers pKa of active site Tyr" evidence="6">
    <location>
        <position position="79"/>
    </location>
</feature>
<dbReference type="PROSITE" id="PS00798">
    <property type="entry name" value="ALDOKETO_REDUCTASE_1"/>
    <property type="match status" value="1"/>
</dbReference>
<evidence type="ECO:0000256" key="3">
    <source>
        <dbReference type="ARBA" id="ARBA00023002"/>
    </source>
</evidence>
<dbReference type="Proteomes" id="UP000728032">
    <property type="component" value="Unassembled WGS sequence"/>
</dbReference>
<dbReference type="InterPro" id="IPR023210">
    <property type="entry name" value="NADP_OxRdtase_dom"/>
</dbReference>
<feature type="active site" description="Proton donor" evidence="4">
    <location>
        <position position="50"/>
    </location>
</feature>
<evidence type="ECO:0000313" key="8">
    <source>
        <dbReference type="EMBL" id="CAD7645691.1"/>
    </source>
</evidence>
<comment type="similarity">
    <text evidence="1">Belongs to the aldo/keto reductase family.</text>
</comment>
<evidence type="ECO:0000256" key="6">
    <source>
        <dbReference type="PIRSR" id="PIRSR000097-3"/>
    </source>
</evidence>
<dbReference type="FunFam" id="3.20.20.100:FF:000006">
    <property type="entry name" value="Aldo-keto reductase family 1 member A1"/>
    <property type="match status" value="1"/>
</dbReference>
<proteinExistence type="inferred from homology"/>
<dbReference type="EMBL" id="OC916945">
    <property type="protein sequence ID" value="CAD7645691.1"/>
    <property type="molecule type" value="Genomic_DNA"/>
</dbReference>
<protein>
    <recommendedName>
        <fullName evidence="7">NADP-dependent oxidoreductase domain-containing protein</fullName>
    </recommendedName>
</protein>
<sequence length="321" mass="36381">MASKTVKLNNGKEFPLVGLGTWKAPEGQVYEAVKVAIDAGYRHIDCAFAYGNEAEVGRALNEAISGGKVKREELFITSKLWNTYHKRERVGLCLDITLKALGLQYLDLYLIHWPLGYEEGDEKFPKNEKGEVLVSDIDYLETYLGLEDLLKTSKVKSIGVSNFNSQQIDRILKEANVKPVVNQVECHPYLNQSKLIDFCRQRDIVVTAYSPLGSPDRPWAKPDDPSLLEEPKIKEIAKKYNKSSAQILIRFQVERGVAVIPKSVTKDRIISNINVFDFQLTPEDLKAIESFDRGNEGRIIHLGWNGPIVVNHKYFPFNIPF</sequence>
<evidence type="ECO:0000256" key="4">
    <source>
        <dbReference type="PIRSR" id="PIRSR000097-1"/>
    </source>
</evidence>
<dbReference type="InterPro" id="IPR020471">
    <property type="entry name" value="AKR"/>
</dbReference>
<dbReference type="PRINTS" id="PR00069">
    <property type="entry name" value="ALDKETRDTASE"/>
</dbReference>
<dbReference type="PIRSF" id="PIRSF000097">
    <property type="entry name" value="AKR"/>
    <property type="match status" value="1"/>
</dbReference>
<dbReference type="PROSITE" id="PS00062">
    <property type="entry name" value="ALDOKETO_REDUCTASE_2"/>
    <property type="match status" value="1"/>
</dbReference>
<organism evidence="8">
    <name type="scientific">Oppiella nova</name>
    <dbReference type="NCBI Taxonomy" id="334625"/>
    <lineage>
        <taxon>Eukaryota</taxon>
        <taxon>Metazoa</taxon>
        <taxon>Ecdysozoa</taxon>
        <taxon>Arthropoda</taxon>
        <taxon>Chelicerata</taxon>
        <taxon>Arachnida</taxon>
        <taxon>Acari</taxon>
        <taxon>Acariformes</taxon>
        <taxon>Sarcoptiformes</taxon>
        <taxon>Oribatida</taxon>
        <taxon>Brachypylina</taxon>
        <taxon>Oppioidea</taxon>
        <taxon>Oppiidae</taxon>
        <taxon>Oppiella</taxon>
    </lineage>
</organism>